<dbReference type="RefSeq" id="WP_277443097.1">
    <property type="nucleotide sequence ID" value="NZ_JAKOAV010000007.1"/>
</dbReference>
<keyword evidence="2" id="KW-1133">Transmembrane helix</keyword>
<dbReference type="AlphaFoldDB" id="A0A9X4H1T5"/>
<dbReference type="Gene3D" id="2.30.30.40">
    <property type="entry name" value="SH3 Domains"/>
    <property type="match status" value="1"/>
</dbReference>
<dbReference type="Proteomes" id="UP001154312">
    <property type="component" value="Unassembled WGS sequence"/>
</dbReference>
<sequence length="300" mass="32183">MLLAGVLGNVWFWALIANAIITAIFLIIALAYMEAGGKAKSKWLTLTFCSLVVMVSLIIMKPKPNKEEVQYLPVSPAVTENVDKQKDTAPKKSAANSTSSTGSSSGEKSQSTSGKNQGTQGQTKVSQEKNGGESGTNSTTENKKTAPTIQDQLNDSLKKKSNDNIYKDPVLEEILDLKQRAEEGSEETASEELPENSSEQQPGGAGSSAEGQKDVQNTDTGSRKDLIKQLSSQKVVKAKVLVSSLNVRDKGSMDGNVIGSLNTGDIVEVIDNTVIGEWVNVKLNSGQKGWVIRKNLEILQ</sequence>
<dbReference type="CDD" id="cd00174">
    <property type="entry name" value="SH3"/>
    <property type="match status" value="1"/>
</dbReference>
<feature type="transmembrane region" description="Helical" evidence="2">
    <location>
        <begin position="12"/>
        <end position="31"/>
    </location>
</feature>
<feature type="compositionally biased region" description="Polar residues" evidence="1">
    <location>
        <begin position="116"/>
        <end position="125"/>
    </location>
</feature>
<dbReference type="InterPro" id="IPR003646">
    <property type="entry name" value="SH3-like_bac-type"/>
</dbReference>
<organism evidence="4 5">
    <name type="scientific">Pelotomaculum isophthalicicum JI</name>
    <dbReference type="NCBI Taxonomy" id="947010"/>
    <lineage>
        <taxon>Bacteria</taxon>
        <taxon>Bacillati</taxon>
        <taxon>Bacillota</taxon>
        <taxon>Clostridia</taxon>
        <taxon>Eubacteriales</taxon>
        <taxon>Desulfotomaculaceae</taxon>
        <taxon>Pelotomaculum</taxon>
    </lineage>
</organism>
<gene>
    <name evidence="4" type="ORF">L7E55_05645</name>
</gene>
<dbReference type="PROSITE" id="PS51781">
    <property type="entry name" value="SH3B"/>
    <property type="match status" value="1"/>
</dbReference>
<feature type="compositionally biased region" description="Polar residues" evidence="1">
    <location>
        <begin position="132"/>
        <end position="155"/>
    </location>
</feature>
<name>A0A9X4H1T5_9FIRM</name>
<feature type="compositionally biased region" description="Acidic residues" evidence="1">
    <location>
        <begin position="184"/>
        <end position="194"/>
    </location>
</feature>
<evidence type="ECO:0000256" key="2">
    <source>
        <dbReference type="SAM" id="Phobius"/>
    </source>
</evidence>
<proteinExistence type="predicted"/>
<feature type="region of interest" description="Disordered" evidence="1">
    <location>
        <begin position="82"/>
        <end position="164"/>
    </location>
</feature>
<reference evidence="4" key="1">
    <citation type="submission" date="2022-02" db="EMBL/GenBank/DDBJ databases">
        <authorList>
            <person name="Leng L."/>
        </authorList>
    </citation>
    <scope>NUCLEOTIDE SEQUENCE</scope>
    <source>
        <strain evidence="4">JI</strain>
    </source>
</reference>
<feature type="transmembrane region" description="Helical" evidence="2">
    <location>
        <begin position="43"/>
        <end position="60"/>
    </location>
</feature>
<dbReference type="Pfam" id="PF08239">
    <property type="entry name" value="SH3_3"/>
    <property type="match status" value="1"/>
</dbReference>
<feature type="domain" description="SH3b" evidence="3">
    <location>
        <begin position="231"/>
        <end position="300"/>
    </location>
</feature>
<comment type="caution">
    <text evidence="4">The sequence shown here is derived from an EMBL/GenBank/DDBJ whole genome shotgun (WGS) entry which is preliminary data.</text>
</comment>
<accession>A0A9X4H1T5</accession>
<evidence type="ECO:0000256" key="1">
    <source>
        <dbReference type="SAM" id="MobiDB-lite"/>
    </source>
</evidence>
<evidence type="ECO:0000259" key="3">
    <source>
        <dbReference type="PROSITE" id="PS51781"/>
    </source>
</evidence>
<keyword evidence="5" id="KW-1185">Reference proteome</keyword>
<evidence type="ECO:0000313" key="5">
    <source>
        <dbReference type="Proteomes" id="UP001154312"/>
    </source>
</evidence>
<dbReference type="SMART" id="SM00287">
    <property type="entry name" value="SH3b"/>
    <property type="match status" value="1"/>
</dbReference>
<protein>
    <submittedName>
        <fullName evidence="4">SH3 domain-containing protein</fullName>
    </submittedName>
</protein>
<dbReference type="EMBL" id="JAKOAV010000007">
    <property type="protein sequence ID" value="MDF9407846.1"/>
    <property type="molecule type" value="Genomic_DNA"/>
</dbReference>
<evidence type="ECO:0000313" key="4">
    <source>
        <dbReference type="EMBL" id="MDF9407846.1"/>
    </source>
</evidence>
<feature type="compositionally biased region" description="Low complexity" evidence="1">
    <location>
        <begin position="91"/>
        <end position="115"/>
    </location>
</feature>
<keyword evidence="2" id="KW-0472">Membrane</keyword>
<keyword evidence="2" id="KW-0812">Transmembrane</keyword>
<feature type="region of interest" description="Disordered" evidence="1">
    <location>
        <begin position="180"/>
        <end position="221"/>
    </location>
</feature>